<keyword evidence="1" id="KW-0812">Transmembrane</keyword>
<evidence type="ECO:0000313" key="3">
    <source>
        <dbReference type="Proteomes" id="UP000015102"/>
    </source>
</evidence>
<dbReference type="Proteomes" id="UP000015102">
    <property type="component" value="Unassembled WGS sequence"/>
</dbReference>
<evidence type="ECO:0000256" key="1">
    <source>
        <dbReference type="SAM" id="Phobius"/>
    </source>
</evidence>
<proteinExistence type="predicted"/>
<feature type="transmembrane region" description="Helical" evidence="1">
    <location>
        <begin position="81"/>
        <end position="98"/>
    </location>
</feature>
<protein>
    <submittedName>
        <fullName evidence="2">Uncharacterized protein</fullName>
    </submittedName>
</protein>
<dbReference type="EnsemblMetazoa" id="MESCA000352-RA">
    <property type="protein sequence ID" value="MESCA000352-PA"/>
    <property type="gene ID" value="MESCA000352"/>
</dbReference>
<reference evidence="2" key="2">
    <citation type="submission" date="2015-06" db="UniProtKB">
        <authorList>
            <consortium name="EnsemblMetazoa"/>
        </authorList>
    </citation>
    <scope>IDENTIFICATION</scope>
</reference>
<keyword evidence="1" id="KW-1133">Transmembrane helix</keyword>
<dbReference type="EMBL" id="CAQQ02125218">
    <property type="status" value="NOT_ANNOTATED_CDS"/>
    <property type="molecule type" value="Genomic_DNA"/>
</dbReference>
<dbReference type="HOGENOM" id="CLU_1798649_0_0_1"/>
<organism evidence="2 3">
    <name type="scientific">Megaselia scalaris</name>
    <name type="common">Humpbacked fly</name>
    <name type="synonym">Phora scalaris</name>
    <dbReference type="NCBI Taxonomy" id="36166"/>
    <lineage>
        <taxon>Eukaryota</taxon>
        <taxon>Metazoa</taxon>
        <taxon>Ecdysozoa</taxon>
        <taxon>Arthropoda</taxon>
        <taxon>Hexapoda</taxon>
        <taxon>Insecta</taxon>
        <taxon>Pterygota</taxon>
        <taxon>Neoptera</taxon>
        <taxon>Endopterygota</taxon>
        <taxon>Diptera</taxon>
        <taxon>Brachycera</taxon>
        <taxon>Muscomorpha</taxon>
        <taxon>Platypezoidea</taxon>
        <taxon>Phoridae</taxon>
        <taxon>Megaseliini</taxon>
        <taxon>Megaselia</taxon>
    </lineage>
</organism>
<reference evidence="3" key="1">
    <citation type="submission" date="2013-02" db="EMBL/GenBank/DDBJ databases">
        <authorList>
            <person name="Hughes D."/>
        </authorList>
    </citation>
    <scope>NUCLEOTIDE SEQUENCE</scope>
    <source>
        <strain>Durham</strain>
        <strain evidence="3">NC isolate 2 -- Noor lab</strain>
    </source>
</reference>
<feature type="transmembrane region" description="Helical" evidence="1">
    <location>
        <begin position="20"/>
        <end position="39"/>
    </location>
</feature>
<accession>T1GAU0</accession>
<evidence type="ECO:0000313" key="2">
    <source>
        <dbReference type="EnsemblMetazoa" id="MESCA000352-PA"/>
    </source>
</evidence>
<name>T1GAU0_MEGSC</name>
<keyword evidence="1" id="KW-0472">Membrane</keyword>
<sequence length="144" mass="16145">MVSLGPVTQPYSLRKIFGGIKLSGLVSNLFINTYFYFVLMKLRQIQADNTLPILLSFWLIVCSYVDLFVLCLSSLDLTMAFFGGLVYAFLSVGRSMLFENEQIHPSSPHVPPRPSKALCANPLGYSRDVAVVVHQYSSTIRYVN</sequence>
<dbReference type="EMBL" id="CAQQ02125219">
    <property type="status" value="NOT_ANNOTATED_CDS"/>
    <property type="molecule type" value="Genomic_DNA"/>
</dbReference>
<feature type="transmembrane region" description="Helical" evidence="1">
    <location>
        <begin position="51"/>
        <end position="75"/>
    </location>
</feature>
<keyword evidence="3" id="KW-1185">Reference proteome</keyword>
<dbReference type="AlphaFoldDB" id="T1GAU0"/>